<protein>
    <recommendedName>
        <fullName evidence="3">biotin--[biotin carboxyl-carrier protein] ligase</fullName>
        <ecNumber evidence="3">6.3.4.15</ecNumber>
    </recommendedName>
</protein>
<dbReference type="InterPro" id="IPR004143">
    <property type="entry name" value="BPL_LPL_catalytic"/>
</dbReference>
<evidence type="ECO:0000313" key="5">
    <source>
        <dbReference type="EMBL" id="MBM7799742.1"/>
    </source>
</evidence>
<feature type="domain" description="BPL/LPL catalytic" evidence="4">
    <location>
        <begin position="16"/>
        <end position="199"/>
    </location>
</feature>
<dbReference type="InterPro" id="IPR004408">
    <property type="entry name" value="Biotin_CoA_COase_ligase"/>
</dbReference>
<keyword evidence="1 5" id="KW-0436">Ligase</keyword>
<dbReference type="Pfam" id="PF03099">
    <property type="entry name" value="BPL_LplA_LipB"/>
    <property type="match status" value="1"/>
</dbReference>
<accession>A0ABS2RL70</accession>
<proteinExistence type="predicted"/>
<name>A0ABS2RL70_9ACTN</name>
<evidence type="ECO:0000259" key="4">
    <source>
        <dbReference type="PROSITE" id="PS51733"/>
    </source>
</evidence>
<dbReference type="CDD" id="cd16442">
    <property type="entry name" value="BPL"/>
    <property type="match status" value="1"/>
</dbReference>
<dbReference type="InterPro" id="IPR003142">
    <property type="entry name" value="BPL_C"/>
</dbReference>
<gene>
    <name evidence="5" type="ORF">JOE57_002663</name>
</gene>
<dbReference type="PROSITE" id="PS51733">
    <property type="entry name" value="BPL_LPL_CATALYTIC"/>
    <property type="match status" value="1"/>
</dbReference>
<comment type="caution">
    <text evidence="5">The sequence shown here is derived from an EMBL/GenBank/DDBJ whole genome shotgun (WGS) entry which is preliminary data.</text>
</comment>
<evidence type="ECO:0000256" key="1">
    <source>
        <dbReference type="ARBA" id="ARBA00022598"/>
    </source>
</evidence>
<reference evidence="5 6" key="1">
    <citation type="submission" date="2021-01" db="EMBL/GenBank/DDBJ databases">
        <title>Sequencing the genomes of 1000 actinobacteria strains.</title>
        <authorList>
            <person name="Klenk H.-P."/>
        </authorList>
    </citation>
    <scope>NUCLEOTIDE SEQUENCE [LARGE SCALE GENOMIC DNA]</scope>
    <source>
        <strain evidence="5 6">DSM 18662</strain>
    </source>
</reference>
<dbReference type="SUPFAM" id="SSF55681">
    <property type="entry name" value="Class II aaRS and biotin synthetases"/>
    <property type="match status" value="1"/>
</dbReference>
<dbReference type="Proteomes" id="UP000704762">
    <property type="component" value="Unassembled WGS sequence"/>
</dbReference>
<evidence type="ECO:0000256" key="3">
    <source>
        <dbReference type="ARBA" id="ARBA00024227"/>
    </source>
</evidence>
<dbReference type="Gene3D" id="3.30.930.10">
    <property type="entry name" value="Bira Bifunctional Protein, Domain 2"/>
    <property type="match status" value="1"/>
</dbReference>
<dbReference type="PANTHER" id="PTHR12835:SF5">
    <property type="entry name" value="BIOTIN--PROTEIN LIGASE"/>
    <property type="match status" value="1"/>
</dbReference>
<dbReference type="EMBL" id="JAFBCF010000001">
    <property type="protein sequence ID" value="MBM7799742.1"/>
    <property type="molecule type" value="Genomic_DNA"/>
</dbReference>
<dbReference type="RefSeq" id="WP_204918694.1">
    <property type="nucleotide sequence ID" value="NZ_BAAAQP010000003.1"/>
</dbReference>
<dbReference type="EC" id="6.3.4.15" evidence="3"/>
<keyword evidence="6" id="KW-1185">Reference proteome</keyword>
<sequence length="265" mass="28108">MNRGEPIDQLLLTELLVKPGSLWRRVDVVASTGSTNADLAQKARHGAESGSVLVTGFQSAGRGRLGRSWVAPAESSIALSLLVRPDQVASWRWTWLPLLTGLAVVEGLRRAADVPAMLKWPNDVLVRERKLAGILAERVETPSGPACVVGIGLNVSLAEDELPVPTATSLQLAGAATTNRNTLIATILRAFALIYQQWESSDDDAAFGAAYIARCATIGRQVKVVLAADSEVTGTAEAIDGDGRLVVRTAAGRRTFGAADIVHLR</sequence>
<dbReference type="InterPro" id="IPR045864">
    <property type="entry name" value="aa-tRNA-synth_II/BPL/LPL"/>
</dbReference>
<dbReference type="GO" id="GO:0004077">
    <property type="term" value="F:biotin--[biotin carboxyl-carrier protein] ligase activity"/>
    <property type="evidence" value="ECO:0007669"/>
    <property type="project" value="UniProtKB-EC"/>
</dbReference>
<evidence type="ECO:0000313" key="6">
    <source>
        <dbReference type="Proteomes" id="UP000704762"/>
    </source>
</evidence>
<evidence type="ECO:0000256" key="2">
    <source>
        <dbReference type="ARBA" id="ARBA00023267"/>
    </source>
</evidence>
<keyword evidence="2" id="KW-0092">Biotin</keyword>
<organism evidence="5 6">
    <name type="scientific">Microlunatus panaciterrae</name>
    <dbReference type="NCBI Taxonomy" id="400768"/>
    <lineage>
        <taxon>Bacteria</taxon>
        <taxon>Bacillati</taxon>
        <taxon>Actinomycetota</taxon>
        <taxon>Actinomycetes</taxon>
        <taxon>Propionibacteriales</taxon>
        <taxon>Propionibacteriaceae</taxon>
        <taxon>Microlunatus</taxon>
    </lineage>
</organism>
<dbReference type="PANTHER" id="PTHR12835">
    <property type="entry name" value="BIOTIN PROTEIN LIGASE"/>
    <property type="match status" value="1"/>
</dbReference>
<dbReference type="Gene3D" id="2.30.30.100">
    <property type="match status" value="1"/>
</dbReference>
<dbReference type="Pfam" id="PF02237">
    <property type="entry name" value="BPL_C"/>
    <property type="match status" value="1"/>
</dbReference>
<dbReference type="NCBIfam" id="TIGR00121">
    <property type="entry name" value="birA_ligase"/>
    <property type="match status" value="1"/>
</dbReference>